<organism evidence="3 4">
    <name type="scientific">Comamonas sediminis</name>
    <dbReference type="NCBI Taxonomy" id="1783360"/>
    <lineage>
        <taxon>Bacteria</taxon>
        <taxon>Pseudomonadati</taxon>
        <taxon>Pseudomonadota</taxon>
        <taxon>Betaproteobacteria</taxon>
        <taxon>Burkholderiales</taxon>
        <taxon>Comamonadaceae</taxon>
        <taxon>Comamonas</taxon>
    </lineage>
</organism>
<dbReference type="InterPro" id="IPR015406">
    <property type="entry name" value="GpJ_CSF"/>
</dbReference>
<accession>A0ABV4AZ28</accession>
<reference evidence="3 4" key="1">
    <citation type="journal article" date="2016" name="Int. J. Syst. Evol. Microbiol.">
        <title>Description of Comamonas sediminis sp. nov., isolated from lagoon sediments.</title>
        <authorList>
            <person name="Subhash Y."/>
            <person name="Bang J.J."/>
            <person name="You T.H."/>
            <person name="Lee S.S."/>
        </authorList>
    </citation>
    <scope>NUCLEOTIDE SEQUENCE [LARGE SCALE GENOMIC DNA]</scope>
    <source>
        <strain evidence="3 4">JCM 31169</strain>
    </source>
</reference>
<feature type="domain" description="Straight fiber protein PB4 spike" evidence="2">
    <location>
        <begin position="318"/>
        <end position="420"/>
    </location>
</feature>
<evidence type="ECO:0000259" key="1">
    <source>
        <dbReference type="Pfam" id="PF09327"/>
    </source>
</evidence>
<comment type="caution">
    <text evidence="3">The sequence shown here is derived from an EMBL/GenBank/DDBJ whole genome shotgun (WGS) entry which is preliminary data.</text>
</comment>
<keyword evidence="4" id="KW-1185">Reference proteome</keyword>
<dbReference type="EMBL" id="JBGBDC010000002">
    <property type="protein sequence ID" value="MEY2250375.1"/>
    <property type="molecule type" value="Genomic_DNA"/>
</dbReference>
<feature type="domain" description="Tip attachment protein J central straight fiber" evidence="1">
    <location>
        <begin position="214"/>
        <end position="274"/>
    </location>
</feature>
<gene>
    <name evidence="3" type="ORF">AB7A72_05125</name>
</gene>
<dbReference type="Pfam" id="PF09327">
    <property type="entry name" value="Phage_Tail_Tip"/>
    <property type="match status" value="1"/>
</dbReference>
<sequence>MKRDTGPAKLPALPRLSLADKGLSNWVNAVTEHLQVRSGERGNEMERAVTLRELKEITGSDAITILKEEKVAGPGEAVIDLGGGLSATVAIERFAQSIIDSKLFKSLMKTLDDPTRFDHLAEEMREVLLRNIADEAAKRGAAIQEVETIIQNNQRSLAMFVRETTASLGQATAGVRQMQAAWSDGQRAVATNIFQLQASLGNYYQDGSPGRASLEQEMTVIADYTEGLRAQYTLKVQAGGALAGYGIAAEEVNGKASSAFIIMADKFAVVSPSYSAGQMTTPRPQDVVFGVDADGIYLQNNVYLKGNLRVDGTGRKLSDGMRGSVMLSASGFAWSDATARQAVWASLGNSGSAPNNNHLVIGDAVTITNGRFTQTRHWMGSSWTIPAAVFNGDLLVDGSVAARKVNTNGLTVRDANGNVILDANGLDATWIRNLKSTQVGGLGPLATAPGAVIGSTVRLPDGTTMNTWDFVNRLNKMGSGNIANFMDVAAITRAYIGSAAIGTLEIGGNAVTVPTAAMVRGPIAGVGWGSWRDVLSMAINLDLAGVVTILVTGYVSYGSGWRTAGTRLWVDGVLMSEHAIDLAYTTVCHGYSAPMGPGLHTVTLQFSGETGCSVGSLSGFMTGAKR</sequence>
<evidence type="ECO:0000259" key="2">
    <source>
        <dbReference type="Pfam" id="PF24168"/>
    </source>
</evidence>
<evidence type="ECO:0000313" key="4">
    <source>
        <dbReference type="Proteomes" id="UP001562178"/>
    </source>
</evidence>
<dbReference type="InterPro" id="IPR057549">
    <property type="entry name" value="PB4_spike"/>
</dbReference>
<evidence type="ECO:0000313" key="3">
    <source>
        <dbReference type="EMBL" id="MEY2250375.1"/>
    </source>
</evidence>
<name>A0ABV4AZ28_9BURK</name>
<dbReference type="Pfam" id="PF24168">
    <property type="entry name" value="PB4_spike"/>
    <property type="match status" value="1"/>
</dbReference>
<protein>
    <submittedName>
        <fullName evidence="3">DUF1983 domain-containing protein</fullName>
    </submittedName>
</protein>
<dbReference type="Proteomes" id="UP001562178">
    <property type="component" value="Unassembled WGS sequence"/>
</dbReference>
<proteinExistence type="predicted"/>